<dbReference type="SMART" id="SM00248">
    <property type="entry name" value="ANK"/>
    <property type="match status" value="4"/>
</dbReference>
<dbReference type="InterPro" id="IPR052457">
    <property type="entry name" value="Ankyrin-DD_containing_protein"/>
</dbReference>
<evidence type="ECO:0000313" key="4">
    <source>
        <dbReference type="RefSeq" id="XP_006570705.1"/>
    </source>
</evidence>
<feature type="repeat" description="ANK" evidence="1">
    <location>
        <begin position="688"/>
        <end position="728"/>
    </location>
</feature>
<dbReference type="OrthoDB" id="71307at2759"/>
<evidence type="ECO:0000313" key="2">
    <source>
        <dbReference type="EnsemblMetazoa" id="XP_006570705"/>
    </source>
</evidence>
<dbReference type="GeneID" id="411910"/>
<sequence length="829" mass="95364">MSHLIDFHLLNDMKNIITKVENLHLNNRNNQHFHVINHIKIHTSTYSGNQYGCYQIKRTSICQTLNNNENYDQNCDQDSSQNNYYNCNYDHDNHNQDQKSKNLIERGPIKSQFSSLNRNKPYCKNLEHSQHLKTNEIFLSDYDKIDKEDCKDTWFNLLQDFETNKNSNQNTSQLYNLKKDFPTPIENVSSNDLEISLLEMVKNGAFQEGQHVTESCFAHSQEMTMKNYDSLLNNDNIISSDSKNELNHTHLSTLAVHMHSPKWTQQNLNYNLIDSSQMIDTTCIPMQISYSLNCSPSSLNQSYNNTSNSNNSYRMISGSQIEEQFEQDLTNESLLDNIDQLIEKVQDDLNLPKVDETYTQNSSKKNTITFQNNNFNKTYIHSNCNKYNNFTIMKTLSWSNIPYMIQNNISEKKKIQTINPIEPDYTVNIPIFLNCSKDDHNNIIKYSTKTKKECNFSSSYNDSSLITSVIPNLNLHDFERENLITNLKNNFQISKTISFKNQYFQQLYDSKEDKQFRLSRLLRLPSVKASEKLKEKLNPDDVEKAMINLLKKSAKTLTKQDEDGYTKLMCLVSHPNELLENLAYLVPLVERLSIIDGALTIMNNRGEDALYLAALNCPQFSFVVGYLAATMLEKGININQKLYDTQDNTLIHSITARGDFYKEVLNELLTLKTIEGNMLFDLSKRNCDGKTALHIAIESHKPFTKGITSLETVKLLLKYGANPKIKETKYGNNALHMAIFSDCDPILIKLLLDTDASDLINAVNNNHDTALHLATAMRSNIFSKKQEKVCWLLFNAGSDPNLPNHQGKTPLAFACLDGKEAIRRIFYKT</sequence>
<organism evidence="2">
    <name type="scientific">Apis mellifera</name>
    <name type="common">Honeybee</name>
    <dbReference type="NCBI Taxonomy" id="7460"/>
    <lineage>
        <taxon>Eukaryota</taxon>
        <taxon>Metazoa</taxon>
        <taxon>Ecdysozoa</taxon>
        <taxon>Arthropoda</taxon>
        <taxon>Hexapoda</taxon>
        <taxon>Insecta</taxon>
        <taxon>Pterygota</taxon>
        <taxon>Neoptera</taxon>
        <taxon>Endopterygota</taxon>
        <taxon>Hymenoptera</taxon>
        <taxon>Apocrita</taxon>
        <taxon>Aculeata</taxon>
        <taxon>Apoidea</taxon>
        <taxon>Anthophila</taxon>
        <taxon>Apidae</taxon>
        <taxon>Apis</taxon>
    </lineage>
</organism>
<keyword evidence="3" id="KW-1185">Reference proteome</keyword>
<dbReference type="Gene3D" id="1.25.40.20">
    <property type="entry name" value="Ankyrin repeat-containing domain"/>
    <property type="match status" value="1"/>
</dbReference>
<dbReference type="SUPFAM" id="SSF48403">
    <property type="entry name" value="Ankyrin repeat"/>
    <property type="match status" value="1"/>
</dbReference>
<dbReference type="KEGG" id="ame:411910"/>
<name>A0A7M7H138_APIME</name>
<reference evidence="3" key="3">
    <citation type="submission" date="2025-05" db="UniProtKB">
        <authorList>
            <consortium name="RefSeq"/>
        </authorList>
    </citation>
    <scope>NUCLEOTIDE SEQUENCE [LARGE SCALE GENOMIC DNA]</scope>
    <source>
        <strain evidence="3">DH4</strain>
    </source>
</reference>
<keyword evidence="1" id="KW-0040">ANK repeat</keyword>
<proteinExistence type="predicted"/>
<reference evidence="4" key="2">
    <citation type="submission" date="2025-04" db="UniProtKB">
        <authorList>
            <consortium name="RefSeq"/>
        </authorList>
    </citation>
    <scope>IDENTIFICATION</scope>
    <source>
        <strain evidence="4">DH4</strain>
        <tissue evidence="4">Whole body</tissue>
    </source>
</reference>
<dbReference type="RefSeq" id="XP_006570705.1">
    <property type="nucleotide sequence ID" value="XM_006570642.3"/>
</dbReference>
<evidence type="ECO:0000313" key="3">
    <source>
        <dbReference type="Proteomes" id="UP000005203"/>
    </source>
</evidence>
<dbReference type="PROSITE" id="PS50088">
    <property type="entry name" value="ANK_REPEAT"/>
    <property type="match status" value="1"/>
</dbReference>
<protein>
    <submittedName>
        <fullName evidence="4">Homeobox protein 2-like</fullName>
    </submittedName>
</protein>
<dbReference type="InterPro" id="IPR036770">
    <property type="entry name" value="Ankyrin_rpt-contain_sf"/>
</dbReference>
<evidence type="ECO:0000256" key="1">
    <source>
        <dbReference type="PROSITE-ProRule" id="PRU00023"/>
    </source>
</evidence>
<accession>A0A8B6Z8H4</accession>
<gene>
    <name evidence="4" type="primary">LOC411910</name>
</gene>
<dbReference type="EnsemblMetazoa" id="XM_006570642">
    <property type="protein sequence ID" value="XP_006570705"/>
    <property type="gene ID" value="LOC411910"/>
</dbReference>
<reference evidence="2" key="1">
    <citation type="submission" date="2021-01" db="UniProtKB">
        <authorList>
            <consortium name="EnsemblMetazoa"/>
        </authorList>
    </citation>
    <scope>IDENTIFICATION</scope>
    <source>
        <strain evidence="2">DH4</strain>
    </source>
</reference>
<dbReference type="AlphaFoldDB" id="A0A7M7H138"/>
<dbReference type="PANTHER" id="PTHR24125">
    <property type="entry name" value="ANKYRIN REPEAT AND DEATH DOMAIN-CONTAINING PROTEIN"/>
    <property type="match status" value="1"/>
</dbReference>
<accession>A0A7M7H138</accession>
<dbReference type="PANTHER" id="PTHR24125:SF5">
    <property type="entry name" value="ANKYRIN REPEAT PROTEIN"/>
    <property type="match status" value="1"/>
</dbReference>
<dbReference type="Proteomes" id="UP000005203">
    <property type="component" value="Linkage group LG1"/>
</dbReference>
<dbReference type="InterPro" id="IPR002110">
    <property type="entry name" value="Ankyrin_rpt"/>
</dbReference>
<dbReference type="Pfam" id="PF12796">
    <property type="entry name" value="Ank_2"/>
    <property type="match status" value="1"/>
</dbReference>